<proteinExistence type="predicted"/>
<dbReference type="RefSeq" id="WP_013597217.1">
    <property type="nucleotide sequence ID" value="NC_015144.1"/>
</dbReference>
<dbReference type="AlphaFoldDB" id="F0P2T5"/>
<protein>
    <submittedName>
        <fullName evidence="1">Uncharacterized protein</fullName>
    </submittedName>
</protein>
<evidence type="ECO:0000313" key="2">
    <source>
        <dbReference type="Proteomes" id="UP000008641"/>
    </source>
</evidence>
<dbReference type="OrthoDB" id="6315383at2"/>
<dbReference type="HOGENOM" id="CLU_024678_0_0_10"/>
<dbReference type="eggNOG" id="ENOG5033E8F">
    <property type="taxonomic scope" value="Bacteria"/>
</dbReference>
<name>F0P2T5_WEEVC</name>
<sequence length="585" mass="65125">MENTPTESTSIADKSTLKNWFKTGLKPLQNHFWMWLDSYWHKSESIPISSIQGLANAIDGKASVNHTHSEYATNDASSLTEADVLSWKEALDVANLQFDDEAISITQPYPAYGLNGDEKQADYNIANYDAVQKRLEKPIVESDTTDHPFVVAVDEDGESAMIPAADFGKVDTVMGVSADENKNVDISGVAMNWTNPSHRFSAIPDKSADATFTEVVGMDESGNIGKIGGVALINKVLELQNDDPALISLFYKLNGNFASSSRINVVDIFPPILEETTGLKTLTVLGSGLVLPEDERISYVEAIHLETNNNYRLGYQNDTVNVMKVFFDTNIYPIGTYKLRIVSGVQANISVNTFEVKEQGSITEIDVNTLTWNNVKREGSTQSENSIKVLAPNDIKISREYGQDIGLENYTVTKEILFSDLVFTSSENFSIEMDVVYKGQVYSNLGAGSINEFNVPDSIGLINNEIIDGNELKGTFSELFGREIKPNATNTKTITNFWWGTNLRLKLLNDTERIVPSSEWHDAHIWRTSIVITKRNGILYYSINGFNQTNTIGNAFDFRLLFGVANSKGTQTYESIQIKRIIKWQ</sequence>
<dbReference type="STRING" id="865938.Weevi_0099"/>
<evidence type="ECO:0000313" key="1">
    <source>
        <dbReference type="EMBL" id="ADX66825.1"/>
    </source>
</evidence>
<dbReference type="Proteomes" id="UP000008641">
    <property type="component" value="Chromosome"/>
</dbReference>
<accession>F0P2T5</accession>
<gene>
    <name evidence="1" type="ordered locus">Weevi_0099</name>
</gene>
<dbReference type="KEGG" id="wvi:Weevi_0099"/>
<organism evidence="1 2">
    <name type="scientific">Weeksella virosa (strain ATCC 43766 / DSM 16922 / JCM 21250 / CCUG 30538 / CDC 9751 / IAM 14551 / NBRC 16016 / NCTC 11634 / CL345/78)</name>
    <dbReference type="NCBI Taxonomy" id="865938"/>
    <lineage>
        <taxon>Bacteria</taxon>
        <taxon>Pseudomonadati</taxon>
        <taxon>Bacteroidota</taxon>
        <taxon>Flavobacteriia</taxon>
        <taxon>Flavobacteriales</taxon>
        <taxon>Weeksellaceae</taxon>
        <taxon>Weeksella</taxon>
    </lineage>
</organism>
<dbReference type="EMBL" id="CP002455">
    <property type="protein sequence ID" value="ADX66825.1"/>
    <property type="molecule type" value="Genomic_DNA"/>
</dbReference>
<reference evidence="2" key="2">
    <citation type="journal article" date="2011" name="Stand. Genomic Sci.">
        <title>Complete genome sequence of Weeksella virosa type strain (9751T).</title>
        <authorList>
            <person name="Lang E."/>
            <person name="Teshima H."/>
            <person name="Lucas S."/>
            <person name="Lapidus A."/>
            <person name="Hammon N."/>
            <person name="Deshpande S."/>
            <person name="Nolan M."/>
            <person name="Cheng J."/>
            <person name="Pitluck S."/>
            <person name="Liolios K."/>
            <person name="Pagani I."/>
            <person name="Mikhailova N."/>
            <person name="Ivanova N."/>
            <person name="Mavromatis K."/>
            <person name="Pati A."/>
            <person name="Tapia R."/>
            <person name="Han C."/>
            <person name="Goodwin L."/>
            <person name="Chen A."/>
            <person name="Palaniappan K."/>
            <person name="Land M."/>
            <person name="Hauser L."/>
            <person name="Chang Y."/>
            <person name="Jeffries C."/>
            <person name="Brambilla E."/>
            <person name="Kopitz M."/>
            <person name="Rohde M."/>
            <person name="Goker M."/>
            <person name="Tindall B."/>
            <person name="Detter J."/>
            <person name="Woyke T."/>
            <person name="Bristow J."/>
            <person name="Eisen J."/>
            <person name="Markowitz V."/>
            <person name="Hugenholtz P."/>
            <person name="Klenk H."/>
            <person name="Kyrpides N."/>
        </authorList>
    </citation>
    <scope>NUCLEOTIDE SEQUENCE [LARGE SCALE GENOMIC DNA]</scope>
    <source>
        <strain evidence="2">ATCC 43766 / DSM 16922 / JCM 21250 / NBRC 16016 / NCTC 11634 / CL345/78</strain>
    </source>
</reference>
<reference evidence="1 2" key="1">
    <citation type="journal article" date="2011" name="Stand. Genomic Sci.">
        <title>Complete genome sequence of Weeksella virosa type strain (9751).</title>
        <authorList>
            <person name="Lang E."/>
            <person name="Teshima H."/>
            <person name="Lucas S."/>
            <person name="Lapidus A."/>
            <person name="Hammon N."/>
            <person name="Deshpande S."/>
            <person name="Nolan M."/>
            <person name="Cheng J.F."/>
            <person name="Pitluck S."/>
            <person name="Liolios K."/>
            <person name="Pagani I."/>
            <person name="Mikhailova N."/>
            <person name="Ivanova N."/>
            <person name="Mavromatis K."/>
            <person name="Pati A."/>
            <person name="Tapia R."/>
            <person name="Han C."/>
            <person name="Goodwin L."/>
            <person name="Chen A."/>
            <person name="Palaniappan K."/>
            <person name="Land M."/>
            <person name="Hauser L."/>
            <person name="Chang Y.J."/>
            <person name="Jeffries C.D."/>
            <person name="Brambilla E.M."/>
            <person name="Kopitz M."/>
            <person name="Rohde M."/>
            <person name="Goker M."/>
            <person name="Tindall B.J."/>
            <person name="Detter J.C."/>
            <person name="Woyke T."/>
            <person name="Bristow J."/>
            <person name="Eisen J.A."/>
            <person name="Markowitz V."/>
            <person name="Hugenholtz P."/>
            <person name="Klenk H.P."/>
            <person name="Kyrpides N.C."/>
        </authorList>
    </citation>
    <scope>NUCLEOTIDE SEQUENCE [LARGE SCALE GENOMIC DNA]</scope>
    <source>
        <strain evidence="2">ATCC 43766 / DSM 16922 / JCM 21250 / NBRC 16016 / NCTC 11634 / CL345/78</strain>
    </source>
</reference>
<keyword evidence="2" id="KW-1185">Reference proteome</keyword>